<evidence type="ECO:0000256" key="1">
    <source>
        <dbReference type="SAM" id="Phobius"/>
    </source>
</evidence>
<dbReference type="KEGG" id="rml:FF011L_37160"/>
<dbReference type="PANTHER" id="PTHR30373">
    <property type="entry name" value="UPF0603 PROTEIN YGCG"/>
    <property type="match status" value="1"/>
</dbReference>
<dbReference type="PANTHER" id="PTHR30373:SF8">
    <property type="entry name" value="BLL7265 PROTEIN"/>
    <property type="match status" value="1"/>
</dbReference>
<sequence>MQRASSLFNTEQKQQIEAAVAEAESRTTSEIVPIVGTVSGRYERPQDMVGLWLAGVAAVLVWLMFPRDDDTLGSWEGSAVYVGLAVMVVSISAAFIIGVLAANRFAWLCRLFTPGDQMREQVLVRARELFFDNRVHHTSGATGLLIYVSLFERRAVILGDKQIMGKLGQEPLDQLCQQLTEGLHEGDFAATIESVIRNAGDQLAIPFPRTEPGINELENTLVLIDE</sequence>
<evidence type="ECO:0008006" key="4">
    <source>
        <dbReference type="Google" id="ProtNLM"/>
    </source>
</evidence>
<name>A0A517MJ64_9BACT</name>
<keyword evidence="1" id="KW-0472">Membrane</keyword>
<organism evidence="2 3">
    <name type="scientific">Roseimaritima multifibrata</name>
    <dbReference type="NCBI Taxonomy" id="1930274"/>
    <lineage>
        <taxon>Bacteria</taxon>
        <taxon>Pseudomonadati</taxon>
        <taxon>Planctomycetota</taxon>
        <taxon>Planctomycetia</taxon>
        <taxon>Pirellulales</taxon>
        <taxon>Pirellulaceae</taxon>
        <taxon>Roseimaritima</taxon>
    </lineage>
</organism>
<keyword evidence="3" id="KW-1185">Reference proteome</keyword>
<dbReference type="EMBL" id="CP036262">
    <property type="protein sequence ID" value="QDS94932.1"/>
    <property type="molecule type" value="Genomic_DNA"/>
</dbReference>
<protein>
    <recommendedName>
        <fullName evidence="4">TPM domain-containing protein</fullName>
    </recommendedName>
</protein>
<evidence type="ECO:0000313" key="3">
    <source>
        <dbReference type="Proteomes" id="UP000320672"/>
    </source>
</evidence>
<proteinExistence type="predicted"/>
<evidence type="ECO:0000313" key="2">
    <source>
        <dbReference type="EMBL" id="QDS94932.1"/>
    </source>
</evidence>
<dbReference type="Proteomes" id="UP000320672">
    <property type="component" value="Chromosome"/>
</dbReference>
<dbReference type="Gene3D" id="3.10.310.50">
    <property type="match status" value="1"/>
</dbReference>
<feature type="transmembrane region" description="Helical" evidence="1">
    <location>
        <begin position="49"/>
        <end position="66"/>
    </location>
</feature>
<keyword evidence="1" id="KW-1133">Transmembrane helix</keyword>
<dbReference type="OrthoDB" id="214557at2"/>
<reference evidence="2 3" key="1">
    <citation type="submission" date="2019-02" db="EMBL/GenBank/DDBJ databases">
        <title>Deep-cultivation of Planctomycetes and their phenomic and genomic characterization uncovers novel biology.</title>
        <authorList>
            <person name="Wiegand S."/>
            <person name="Jogler M."/>
            <person name="Boedeker C."/>
            <person name="Pinto D."/>
            <person name="Vollmers J."/>
            <person name="Rivas-Marin E."/>
            <person name="Kohn T."/>
            <person name="Peeters S.H."/>
            <person name="Heuer A."/>
            <person name="Rast P."/>
            <person name="Oberbeckmann S."/>
            <person name="Bunk B."/>
            <person name="Jeske O."/>
            <person name="Meyerdierks A."/>
            <person name="Storesund J.E."/>
            <person name="Kallscheuer N."/>
            <person name="Luecker S."/>
            <person name="Lage O.M."/>
            <person name="Pohl T."/>
            <person name="Merkel B.J."/>
            <person name="Hornburger P."/>
            <person name="Mueller R.-W."/>
            <person name="Bruemmer F."/>
            <person name="Labrenz M."/>
            <person name="Spormann A.M."/>
            <person name="Op den Camp H."/>
            <person name="Overmann J."/>
            <person name="Amann R."/>
            <person name="Jetten M.S.M."/>
            <person name="Mascher T."/>
            <person name="Medema M.H."/>
            <person name="Devos D.P."/>
            <person name="Kaster A.-K."/>
            <person name="Ovreas L."/>
            <person name="Rohde M."/>
            <person name="Galperin M.Y."/>
            <person name="Jogler C."/>
        </authorList>
    </citation>
    <scope>NUCLEOTIDE SEQUENCE [LARGE SCALE GENOMIC DNA]</scope>
    <source>
        <strain evidence="2 3">FF011L</strain>
    </source>
</reference>
<gene>
    <name evidence="2" type="ORF">FF011L_37160</name>
</gene>
<accession>A0A517MJ64</accession>
<dbReference type="RefSeq" id="WP_145352867.1">
    <property type="nucleotide sequence ID" value="NZ_CP036262.1"/>
</dbReference>
<feature type="transmembrane region" description="Helical" evidence="1">
    <location>
        <begin position="78"/>
        <end position="102"/>
    </location>
</feature>
<dbReference type="AlphaFoldDB" id="A0A517MJ64"/>
<keyword evidence="1" id="KW-0812">Transmembrane</keyword>